<organism evidence="2 3">
    <name type="scientific">Thermomicrobium roseum (strain ATCC 27502 / DSM 5159 / P-2)</name>
    <dbReference type="NCBI Taxonomy" id="309801"/>
    <lineage>
        <taxon>Bacteria</taxon>
        <taxon>Pseudomonadati</taxon>
        <taxon>Thermomicrobiota</taxon>
        <taxon>Thermomicrobia</taxon>
        <taxon>Thermomicrobiales</taxon>
        <taxon>Thermomicrobiaceae</taxon>
        <taxon>Thermomicrobium</taxon>
    </lineage>
</organism>
<feature type="compositionally biased region" description="Basic residues" evidence="1">
    <location>
        <begin position="41"/>
        <end position="51"/>
    </location>
</feature>
<dbReference type="HOGENOM" id="CLU_2412226_0_0_0"/>
<keyword evidence="2" id="KW-0614">Plasmid</keyword>
<dbReference type="Proteomes" id="UP000000447">
    <property type="component" value="Plasmid unnamed"/>
</dbReference>
<sequence>MGRPAVQHERPPLIARLVGRSLWPLEPRRIARPPANSGHGATRRRGPRARPVRCSGRSAPGIPRAMLDTADGGCYHTVGQLPTSRACNGSQV</sequence>
<feature type="region of interest" description="Disordered" evidence="1">
    <location>
        <begin position="29"/>
        <end position="63"/>
    </location>
</feature>
<dbReference type="AlphaFoldDB" id="B9L3V8"/>
<reference evidence="2 3" key="1">
    <citation type="journal article" date="2009" name="PLoS ONE">
        <title>Complete genome sequence of the aerobic CO-oxidizing thermophile Thermomicrobium roseum.</title>
        <authorList>
            <person name="Wu D."/>
            <person name="Raymond J."/>
            <person name="Wu M."/>
            <person name="Chatterji S."/>
            <person name="Ren Q."/>
            <person name="Graham J.E."/>
            <person name="Bryant D.A."/>
            <person name="Robb F."/>
            <person name="Colman A."/>
            <person name="Tallon L.J."/>
            <person name="Badger J.H."/>
            <person name="Madupu R."/>
            <person name="Ward N.L."/>
            <person name="Eisen J.A."/>
        </authorList>
    </citation>
    <scope>NUCLEOTIDE SEQUENCE [LARGE SCALE GENOMIC DNA]</scope>
    <source>
        <strain evidence="3">ATCC 27502 / DSM 5159 / P-2</strain>
        <plasmid evidence="2">unnamed</plasmid>
    </source>
</reference>
<geneLocation type="plasmid" evidence="3">
    <name>Tros</name>
</geneLocation>
<protein>
    <submittedName>
        <fullName evidence="2">Uncharacterized protein</fullName>
    </submittedName>
</protein>
<gene>
    <name evidence="2" type="ordered locus">trd_A0472</name>
</gene>
<keyword evidence="3" id="KW-1185">Reference proteome</keyword>
<dbReference type="EMBL" id="CP001276">
    <property type="protein sequence ID" value="ACM07217.1"/>
    <property type="molecule type" value="Genomic_DNA"/>
</dbReference>
<proteinExistence type="predicted"/>
<dbReference type="KEGG" id="tro:trd_A0472"/>
<evidence type="ECO:0000256" key="1">
    <source>
        <dbReference type="SAM" id="MobiDB-lite"/>
    </source>
</evidence>
<evidence type="ECO:0000313" key="2">
    <source>
        <dbReference type="EMBL" id="ACM07217.1"/>
    </source>
</evidence>
<accession>B9L3V8</accession>
<name>B9L3V8_THERP</name>
<evidence type="ECO:0000313" key="3">
    <source>
        <dbReference type="Proteomes" id="UP000000447"/>
    </source>
</evidence>